<evidence type="ECO:0000256" key="1">
    <source>
        <dbReference type="ARBA" id="ARBA00001947"/>
    </source>
</evidence>
<reference evidence="8 9" key="1">
    <citation type="submission" date="2024-07" db="EMBL/GenBank/DDBJ databases">
        <title>Section-level genome sequencing and comparative genomics of Aspergillus sections Usti and Cavernicolus.</title>
        <authorList>
            <consortium name="Lawrence Berkeley National Laboratory"/>
            <person name="Nybo J.L."/>
            <person name="Vesth T.C."/>
            <person name="Theobald S."/>
            <person name="Frisvad J.C."/>
            <person name="Larsen T.O."/>
            <person name="Kjaerboelling I."/>
            <person name="Rothschild-Mancinelli K."/>
            <person name="Lyhne E.K."/>
            <person name="Kogle M.E."/>
            <person name="Barry K."/>
            <person name="Clum A."/>
            <person name="Na H."/>
            <person name="Ledsgaard L."/>
            <person name="Lin J."/>
            <person name="Lipzen A."/>
            <person name="Kuo A."/>
            <person name="Riley R."/>
            <person name="Mondo S."/>
            <person name="LaButti K."/>
            <person name="Haridas S."/>
            <person name="Pangalinan J."/>
            <person name="Salamov A.A."/>
            <person name="Simmons B.A."/>
            <person name="Magnuson J.K."/>
            <person name="Chen J."/>
            <person name="Drula E."/>
            <person name="Henrissat B."/>
            <person name="Wiebenga A."/>
            <person name="Lubbers R.J."/>
            <person name="Gomes A.C."/>
            <person name="Makela M.R."/>
            <person name="Stajich J."/>
            <person name="Grigoriev I.V."/>
            <person name="Mortensen U.H."/>
            <person name="De vries R.P."/>
            <person name="Baker S.E."/>
            <person name="Andersen M.R."/>
        </authorList>
    </citation>
    <scope>NUCLEOTIDE SEQUENCE [LARGE SCALE GENOMIC DNA]</scope>
    <source>
        <strain evidence="8 9">CBS 600.67</strain>
    </source>
</reference>
<evidence type="ECO:0000256" key="2">
    <source>
        <dbReference type="ARBA" id="ARBA00008072"/>
    </source>
</evidence>
<evidence type="ECO:0000313" key="9">
    <source>
        <dbReference type="Proteomes" id="UP001610335"/>
    </source>
</evidence>
<dbReference type="PANTHER" id="PTHR42940">
    <property type="entry name" value="ALCOHOL DEHYDROGENASE 1-RELATED"/>
    <property type="match status" value="1"/>
</dbReference>
<keyword evidence="9" id="KW-1185">Reference proteome</keyword>
<name>A0ABR4J2Y3_9EURO</name>
<comment type="cofactor">
    <cofactor evidence="1 6">
        <name>Zn(2+)</name>
        <dbReference type="ChEBI" id="CHEBI:29105"/>
    </cofactor>
</comment>
<organism evidence="8 9">
    <name type="scientific">Aspergillus cavernicola</name>
    <dbReference type="NCBI Taxonomy" id="176166"/>
    <lineage>
        <taxon>Eukaryota</taxon>
        <taxon>Fungi</taxon>
        <taxon>Dikarya</taxon>
        <taxon>Ascomycota</taxon>
        <taxon>Pezizomycotina</taxon>
        <taxon>Eurotiomycetes</taxon>
        <taxon>Eurotiomycetidae</taxon>
        <taxon>Eurotiales</taxon>
        <taxon>Aspergillaceae</taxon>
        <taxon>Aspergillus</taxon>
        <taxon>Aspergillus subgen. Nidulantes</taxon>
    </lineage>
</organism>
<dbReference type="SMART" id="SM00829">
    <property type="entry name" value="PKS_ER"/>
    <property type="match status" value="1"/>
</dbReference>
<dbReference type="PANTHER" id="PTHR42940:SF1">
    <property type="entry name" value="ENOYL REDUCTASE (ER) DOMAIN-CONTAINING PROTEIN"/>
    <property type="match status" value="1"/>
</dbReference>
<gene>
    <name evidence="8" type="ORF">BDW59DRAFT_178798</name>
</gene>
<evidence type="ECO:0000256" key="4">
    <source>
        <dbReference type="ARBA" id="ARBA00022833"/>
    </source>
</evidence>
<dbReference type="InterPro" id="IPR013154">
    <property type="entry name" value="ADH-like_N"/>
</dbReference>
<dbReference type="Gene3D" id="3.90.180.10">
    <property type="entry name" value="Medium-chain alcohol dehydrogenases, catalytic domain"/>
    <property type="match status" value="1"/>
</dbReference>
<dbReference type="PROSITE" id="PS00059">
    <property type="entry name" value="ADH_ZINC"/>
    <property type="match status" value="1"/>
</dbReference>
<evidence type="ECO:0000256" key="5">
    <source>
        <dbReference type="ARBA" id="ARBA00023002"/>
    </source>
</evidence>
<keyword evidence="3 6" id="KW-0479">Metal-binding</keyword>
<dbReference type="SUPFAM" id="SSF50129">
    <property type="entry name" value="GroES-like"/>
    <property type="match status" value="1"/>
</dbReference>
<dbReference type="EMBL" id="JBFXLS010000002">
    <property type="protein sequence ID" value="KAL2834396.1"/>
    <property type="molecule type" value="Genomic_DNA"/>
</dbReference>
<evidence type="ECO:0000313" key="8">
    <source>
        <dbReference type="EMBL" id="KAL2834396.1"/>
    </source>
</evidence>
<keyword evidence="4 6" id="KW-0862">Zinc</keyword>
<dbReference type="SUPFAM" id="SSF51735">
    <property type="entry name" value="NAD(P)-binding Rossmann-fold domains"/>
    <property type="match status" value="1"/>
</dbReference>
<sequence>MSYLFRSKVGDSEDDPVPVFDIPKECKAGVIINEGPEFHVEVQMVPVPEPGPDELLIKLNVTGICYSDLHFAMADLGTPPMSTFGVRSPGHEGAGVVVKVGSNVKNWKVGERAGMKPRWSVCGDCDLCLDDKEPYCRKAVLCGLHKAGFTDRTYQQYVTSPAYYTQRIPDGVDDYTAAPIMCSTGTMYRGIRMAGLKVNNWVVFPGGGGGVGIQGVQIAAAMGFRAIVVDTGVERQELALAKGATAFIDFKESPDSVAEAVRIADGIGAHGVFVTAGGSYPSAIAYTGIRVGAVVTCIGLPQKSGVVVGADPKQYITQGLTVRGSVVGGRADIAAALQYAAAGRISGDHTVYPIDKLPEAVERIRRGEAVGRGVVDFNL</sequence>
<comment type="caution">
    <text evidence="8">The sequence shown here is derived from an EMBL/GenBank/DDBJ whole genome shotgun (WGS) entry which is preliminary data.</text>
</comment>
<dbReference type="InterPro" id="IPR011032">
    <property type="entry name" value="GroES-like_sf"/>
</dbReference>
<keyword evidence="5" id="KW-0560">Oxidoreductase</keyword>
<protein>
    <submittedName>
        <fullName evidence="8">Chaperonin 10-like protein</fullName>
    </submittedName>
</protein>
<dbReference type="InterPro" id="IPR020843">
    <property type="entry name" value="ER"/>
</dbReference>
<evidence type="ECO:0000256" key="6">
    <source>
        <dbReference type="RuleBase" id="RU361277"/>
    </source>
</evidence>
<comment type="similarity">
    <text evidence="2 6">Belongs to the zinc-containing alcohol dehydrogenase family.</text>
</comment>
<dbReference type="InterPro" id="IPR013149">
    <property type="entry name" value="ADH-like_C"/>
</dbReference>
<dbReference type="Gene3D" id="3.40.50.720">
    <property type="entry name" value="NAD(P)-binding Rossmann-like Domain"/>
    <property type="match status" value="1"/>
</dbReference>
<dbReference type="Proteomes" id="UP001610335">
    <property type="component" value="Unassembled WGS sequence"/>
</dbReference>
<dbReference type="Pfam" id="PF08240">
    <property type="entry name" value="ADH_N"/>
    <property type="match status" value="1"/>
</dbReference>
<dbReference type="InterPro" id="IPR002328">
    <property type="entry name" value="ADH_Zn_CS"/>
</dbReference>
<accession>A0ABR4J2Y3</accession>
<evidence type="ECO:0000256" key="3">
    <source>
        <dbReference type="ARBA" id="ARBA00022723"/>
    </source>
</evidence>
<proteinExistence type="inferred from homology"/>
<dbReference type="Pfam" id="PF00107">
    <property type="entry name" value="ADH_zinc_N"/>
    <property type="match status" value="1"/>
</dbReference>
<feature type="domain" description="Enoyl reductase (ER)" evidence="7">
    <location>
        <begin position="35"/>
        <end position="375"/>
    </location>
</feature>
<dbReference type="InterPro" id="IPR036291">
    <property type="entry name" value="NAD(P)-bd_dom_sf"/>
</dbReference>
<evidence type="ECO:0000259" key="7">
    <source>
        <dbReference type="SMART" id="SM00829"/>
    </source>
</evidence>